<gene>
    <name evidence="2" type="ORF">MKP05_20080</name>
</gene>
<name>A0ABS9RZW7_9GAMM</name>
<dbReference type="Proteomes" id="UP001202117">
    <property type="component" value="Unassembled WGS sequence"/>
</dbReference>
<evidence type="ECO:0000313" key="3">
    <source>
        <dbReference type="Proteomes" id="UP001202117"/>
    </source>
</evidence>
<keyword evidence="3" id="KW-1185">Reference proteome</keyword>
<protein>
    <submittedName>
        <fullName evidence="2">Uncharacterized protein</fullName>
    </submittedName>
</protein>
<dbReference type="RefSeq" id="WP_240569945.1">
    <property type="nucleotide sequence ID" value="NZ_JAKVPY010000039.1"/>
</dbReference>
<proteinExistence type="predicted"/>
<feature type="region of interest" description="Disordered" evidence="1">
    <location>
        <begin position="22"/>
        <end position="53"/>
    </location>
</feature>
<dbReference type="EMBL" id="JAKVPY010000039">
    <property type="protein sequence ID" value="MCH4565401.1"/>
    <property type="molecule type" value="Genomic_DNA"/>
</dbReference>
<accession>A0ABS9RZW7</accession>
<reference evidence="2 3" key="1">
    <citation type="submission" date="2022-02" db="EMBL/GenBank/DDBJ databases">
        <title>Halomonas fukangensis sp. nov., a halophilic bacterium isolated from a bulk soil of Kalidium foliatum at Fukang.</title>
        <authorList>
            <person name="Huang Y."/>
        </authorList>
    </citation>
    <scope>NUCLEOTIDE SEQUENCE [LARGE SCALE GENOMIC DNA]</scope>
    <source>
        <strain evidence="2 3">EGI 63088</strain>
    </source>
</reference>
<evidence type="ECO:0000313" key="2">
    <source>
        <dbReference type="EMBL" id="MCH4565401.1"/>
    </source>
</evidence>
<comment type="caution">
    <text evidence="2">The sequence shown here is derived from an EMBL/GenBank/DDBJ whole genome shotgun (WGS) entry which is preliminary data.</text>
</comment>
<sequence>MTTELSEFEQNMRREIDAFLKPGKGRESKPLAPVAKPAREPGRVRQPAGSHRTGHVIKLAVRKKQLEMDTVFEHVSPSISKLEAQLEAEKAARQAGYPIIGYVIETRRL</sequence>
<evidence type="ECO:0000256" key="1">
    <source>
        <dbReference type="SAM" id="MobiDB-lite"/>
    </source>
</evidence>
<organism evidence="2 3">
    <name type="scientific">Halomonas flagellata</name>
    <dbReference type="NCBI Taxonomy" id="2920385"/>
    <lineage>
        <taxon>Bacteria</taxon>
        <taxon>Pseudomonadati</taxon>
        <taxon>Pseudomonadota</taxon>
        <taxon>Gammaproteobacteria</taxon>
        <taxon>Oceanospirillales</taxon>
        <taxon>Halomonadaceae</taxon>
        <taxon>Halomonas</taxon>
    </lineage>
</organism>